<accession>A0A067SXK3</accession>
<dbReference type="AlphaFoldDB" id="A0A067SXK3"/>
<dbReference type="Proteomes" id="UP000027222">
    <property type="component" value="Unassembled WGS sequence"/>
</dbReference>
<evidence type="ECO:0000313" key="1">
    <source>
        <dbReference type="EMBL" id="KDR75685.1"/>
    </source>
</evidence>
<sequence length="115" mass="12977">MVARIHNCMFWSSIALDTGQMLMRLCFINRWLDGISTTPGVVRQFVAVPLRQGLTVKAQLTGQEARGGMQFDVFPLYSTTVSFKYGMKLLNLYKTPRQLGLSLGTVICMENRLLD</sequence>
<name>A0A067SXK3_GALM3</name>
<dbReference type="EMBL" id="KL142380">
    <property type="protein sequence ID" value="KDR75685.1"/>
    <property type="molecule type" value="Genomic_DNA"/>
</dbReference>
<proteinExistence type="predicted"/>
<organism evidence="1 2">
    <name type="scientific">Galerina marginata (strain CBS 339.88)</name>
    <dbReference type="NCBI Taxonomy" id="685588"/>
    <lineage>
        <taxon>Eukaryota</taxon>
        <taxon>Fungi</taxon>
        <taxon>Dikarya</taxon>
        <taxon>Basidiomycota</taxon>
        <taxon>Agaricomycotina</taxon>
        <taxon>Agaricomycetes</taxon>
        <taxon>Agaricomycetidae</taxon>
        <taxon>Agaricales</taxon>
        <taxon>Agaricineae</taxon>
        <taxon>Strophariaceae</taxon>
        <taxon>Galerina</taxon>
    </lineage>
</organism>
<dbReference type="STRING" id="685588.A0A067SXK3"/>
<dbReference type="HOGENOM" id="CLU_2109216_0_0_1"/>
<protein>
    <submittedName>
        <fullName evidence="1">Uncharacterized protein</fullName>
    </submittedName>
</protein>
<reference evidence="2" key="1">
    <citation type="journal article" date="2014" name="Proc. Natl. Acad. Sci. U.S.A.">
        <title>Extensive sampling of basidiomycete genomes demonstrates inadequacy of the white-rot/brown-rot paradigm for wood decay fungi.</title>
        <authorList>
            <person name="Riley R."/>
            <person name="Salamov A.A."/>
            <person name="Brown D.W."/>
            <person name="Nagy L.G."/>
            <person name="Floudas D."/>
            <person name="Held B.W."/>
            <person name="Levasseur A."/>
            <person name="Lombard V."/>
            <person name="Morin E."/>
            <person name="Otillar R."/>
            <person name="Lindquist E.A."/>
            <person name="Sun H."/>
            <person name="LaButti K.M."/>
            <person name="Schmutz J."/>
            <person name="Jabbour D."/>
            <person name="Luo H."/>
            <person name="Baker S.E."/>
            <person name="Pisabarro A.G."/>
            <person name="Walton J.D."/>
            <person name="Blanchette R.A."/>
            <person name="Henrissat B."/>
            <person name="Martin F."/>
            <person name="Cullen D."/>
            <person name="Hibbett D.S."/>
            <person name="Grigoriev I.V."/>
        </authorList>
    </citation>
    <scope>NUCLEOTIDE SEQUENCE [LARGE SCALE GENOMIC DNA]</scope>
    <source>
        <strain evidence="2">CBS 339.88</strain>
    </source>
</reference>
<keyword evidence="2" id="KW-1185">Reference proteome</keyword>
<gene>
    <name evidence="1" type="ORF">GALMADRAFT_495327</name>
</gene>
<dbReference type="OrthoDB" id="3058199at2759"/>
<evidence type="ECO:0000313" key="2">
    <source>
        <dbReference type="Proteomes" id="UP000027222"/>
    </source>
</evidence>